<evidence type="ECO:0000313" key="3">
    <source>
        <dbReference type="Proteomes" id="UP000241769"/>
    </source>
</evidence>
<dbReference type="Proteomes" id="UP000241769">
    <property type="component" value="Unassembled WGS sequence"/>
</dbReference>
<protein>
    <submittedName>
        <fullName evidence="2">Uncharacterized protein</fullName>
    </submittedName>
</protein>
<sequence length="632" mass="70756">MTEASEDEKDAKRMELLTAFLDQPRPAVTTKMREFLGDAGVKALLLQFLTRPHQALSPVSFPQRRPGSGMSINNVDDTNIIRSYKLMDLFLNPANDMVEIFAPHMEQSLVALFEIFESDSAGNFHHFQKVLGRFLSRAPAATSSTLLTHGLLWKLFENCHEPAVADAVMDSVCLSFSKHTDALNHFKGLVEVNIHERVGEYLFQPNPISPHVCEVWIRVLEKLSSQELSGVLFLSLCKTSTFIDGLFSVVTSKDKSFSIQQKQAVASVLRDLLLRSPEKAIVRHAFARPIPNMLLAIHGKLHEHAKVRVESMCNVLVSRDSSVWGAPPLQLSTHTVKKPLGMYNYTILEILTEIITINPDTVAHITQPGWRVLGSWFLEYTHNNLLHGLFYRVFRVMLSPQYADSQRLLLQRNKFLSKLIDHFKNPDPCVTASRGILIIMLNALRLAGDSTQDGFIKNYLSSQEAWKSFLPILCDVTIKQVTPFSDVDEENRDTGIQLGSAFARSLGFDGESPAPVVEMDLTSKKKKKKKPKKKKKEEGTSDSDGQSDVSSVTSEDDDSSVEDATPATEDATPSEEVPPTKMETSEDEPKPSPATLNWWANLTSNLEEEDEKESQSGSDWWNDLKDSLETEA</sequence>
<dbReference type="OrthoDB" id="1923159at2759"/>
<accession>A0A2P6NXA7</accession>
<dbReference type="InParanoid" id="A0A2P6NXA7"/>
<dbReference type="FunCoup" id="A0A2P6NXA7">
    <property type="interactions" value="84"/>
</dbReference>
<dbReference type="STRING" id="1890364.A0A2P6NXA7"/>
<feature type="compositionally biased region" description="Low complexity" evidence="1">
    <location>
        <begin position="542"/>
        <end position="553"/>
    </location>
</feature>
<dbReference type="InterPro" id="IPR016024">
    <property type="entry name" value="ARM-type_fold"/>
</dbReference>
<dbReference type="EMBL" id="MDYQ01000009">
    <property type="protein sequence ID" value="PRP88579.1"/>
    <property type="molecule type" value="Genomic_DNA"/>
</dbReference>
<feature type="region of interest" description="Disordered" evidence="1">
    <location>
        <begin position="507"/>
        <end position="632"/>
    </location>
</feature>
<gene>
    <name evidence="2" type="ORF">PROFUN_02990</name>
</gene>
<proteinExistence type="predicted"/>
<keyword evidence="3" id="KW-1185">Reference proteome</keyword>
<comment type="caution">
    <text evidence="2">The sequence shown here is derived from an EMBL/GenBank/DDBJ whole genome shotgun (WGS) entry which is preliminary data.</text>
</comment>
<evidence type="ECO:0000313" key="2">
    <source>
        <dbReference type="EMBL" id="PRP88579.1"/>
    </source>
</evidence>
<reference evidence="2 3" key="1">
    <citation type="journal article" date="2018" name="Genome Biol. Evol.">
        <title>Multiple Roots of Fruiting Body Formation in Amoebozoa.</title>
        <authorList>
            <person name="Hillmann F."/>
            <person name="Forbes G."/>
            <person name="Novohradska S."/>
            <person name="Ferling I."/>
            <person name="Riege K."/>
            <person name="Groth M."/>
            <person name="Westermann M."/>
            <person name="Marz M."/>
            <person name="Spaller T."/>
            <person name="Winckler T."/>
            <person name="Schaap P."/>
            <person name="Glockner G."/>
        </authorList>
    </citation>
    <scope>NUCLEOTIDE SEQUENCE [LARGE SCALE GENOMIC DNA]</scope>
    <source>
        <strain evidence="2 3">Jena</strain>
    </source>
</reference>
<feature type="compositionally biased region" description="Basic and acidic residues" evidence="1">
    <location>
        <begin position="622"/>
        <end position="632"/>
    </location>
</feature>
<feature type="compositionally biased region" description="Basic residues" evidence="1">
    <location>
        <begin position="524"/>
        <end position="535"/>
    </location>
</feature>
<dbReference type="AlphaFoldDB" id="A0A2P6NXA7"/>
<organism evidence="2 3">
    <name type="scientific">Planoprotostelium fungivorum</name>
    <dbReference type="NCBI Taxonomy" id="1890364"/>
    <lineage>
        <taxon>Eukaryota</taxon>
        <taxon>Amoebozoa</taxon>
        <taxon>Evosea</taxon>
        <taxon>Variosea</taxon>
        <taxon>Cavosteliida</taxon>
        <taxon>Cavosteliaceae</taxon>
        <taxon>Planoprotostelium</taxon>
    </lineage>
</organism>
<name>A0A2P6NXA7_9EUKA</name>
<dbReference type="SUPFAM" id="SSF48371">
    <property type="entry name" value="ARM repeat"/>
    <property type="match status" value="1"/>
</dbReference>
<evidence type="ECO:0000256" key="1">
    <source>
        <dbReference type="SAM" id="MobiDB-lite"/>
    </source>
</evidence>
<feature type="compositionally biased region" description="Polar residues" evidence="1">
    <location>
        <begin position="594"/>
        <end position="605"/>
    </location>
</feature>